<protein>
    <recommendedName>
        <fullName evidence="4">Phospho-2-dehydro-3-deoxyheptonate aldolase</fullName>
        <ecNumber evidence="4">2.5.1.54</ecNumber>
    </recommendedName>
</protein>
<evidence type="ECO:0000256" key="3">
    <source>
        <dbReference type="PIRSR" id="PIRSR602480-1"/>
    </source>
</evidence>
<dbReference type="PANTHER" id="PTHR21337:SF0">
    <property type="entry name" value="PHOSPHO-2-DEHYDRO-3-DEOXYHEPTONATE ALDOLASE"/>
    <property type="match status" value="1"/>
</dbReference>
<feature type="binding site" evidence="3">
    <location>
        <position position="106"/>
    </location>
    <ligand>
        <name>phosphoenolpyruvate</name>
        <dbReference type="ChEBI" id="CHEBI:58702"/>
    </ligand>
</feature>
<name>A0A1H2E992_9PSED</name>
<dbReference type="Pfam" id="PF01474">
    <property type="entry name" value="DAHP_synth_2"/>
    <property type="match status" value="2"/>
</dbReference>
<evidence type="ECO:0000256" key="4">
    <source>
        <dbReference type="RuleBase" id="RU363071"/>
    </source>
</evidence>
<keyword evidence="3" id="KW-0464">Manganese</keyword>
<feature type="binding site" evidence="3">
    <location>
        <begin position="218"/>
        <end position="219"/>
    </location>
    <ligand>
        <name>phosphoenolpyruvate</name>
        <dbReference type="ChEBI" id="CHEBI:58702"/>
    </ligand>
</feature>
<evidence type="ECO:0000256" key="1">
    <source>
        <dbReference type="ARBA" id="ARBA00008911"/>
    </source>
</evidence>
<organism evidence="5 6">
    <name type="scientific">Pseudomonas orientalis</name>
    <dbReference type="NCBI Taxonomy" id="76758"/>
    <lineage>
        <taxon>Bacteria</taxon>
        <taxon>Pseudomonadati</taxon>
        <taxon>Pseudomonadota</taxon>
        <taxon>Gammaproteobacteria</taxon>
        <taxon>Pseudomonadales</taxon>
        <taxon>Pseudomonadaceae</taxon>
        <taxon>Pseudomonas</taxon>
    </lineage>
</organism>
<feature type="binding site" evidence="3">
    <location>
        <position position="304"/>
    </location>
    <ligand>
        <name>Mn(2+)</name>
        <dbReference type="ChEBI" id="CHEBI:29035"/>
    </ligand>
</feature>
<comment type="similarity">
    <text evidence="1 4">Belongs to the class-II DAHP synthase family.</text>
</comment>
<dbReference type="InterPro" id="IPR002480">
    <property type="entry name" value="DAHP_synth_2"/>
</dbReference>
<proteinExistence type="inferred from homology"/>
<keyword evidence="2 4" id="KW-0808">Transferase</keyword>
<keyword evidence="3" id="KW-0104">Cadmium</keyword>
<feature type="binding site" evidence="3">
    <location>
        <position position="374"/>
    </location>
    <ligand>
        <name>Mn(2+)</name>
        <dbReference type="ChEBI" id="CHEBI:29035"/>
    </ligand>
</feature>
<accession>A0A1H2E992</accession>
<reference evidence="5 6" key="1">
    <citation type="submission" date="2016-10" db="EMBL/GenBank/DDBJ databases">
        <authorList>
            <person name="Varghese N."/>
            <person name="Submissions S."/>
        </authorList>
    </citation>
    <scope>NUCLEOTIDE SEQUENCE [LARGE SCALE GENOMIC DNA]</scope>
    <source>
        <strain evidence="5 6">BS2775</strain>
    </source>
</reference>
<sequence>MEDLLKRVLKCEALQQPQWSEPSQLHDAQAYLRDSASLVRVEDILILRATLARVAAGEAMVIQCGDCAEDMDESACDHVTRKAALLDILAGAFRLVTQQPVVRVGRIAGQFAKPRSNHSERIGDVELPVYRGDMVNGREAVSGHRQHDAQRLVRGYRAAQDIMGHLGWTEPSGEMQLTGSPAWTSHEMLVLDYELPQVRQDEQGRIFLGSTHWPWIGERTRQLTGAHVALLSEVLNPVACKVGPDITQDQLLSLCERLDPRREPGRLTLIARMGAHKVAERLPPLVEAVRRAGHKVIWLSDPMHGNTIVAPCGNKTRMVQTITEEISAFKQAVIAAGGVAAGLHLETTPDDVSECASDAAGLSQVASHYKSLCDPRLNPGQAIAAVMAWQACPPPSFASL</sequence>
<dbReference type="Gene3D" id="3.20.20.70">
    <property type="entry name" value="Aldolase class I"/>
    <property type="match status" value="1"/>
</dbReference>
<comment type="catalytic activity">
    <reaction evidence="4">
        <text>D-erythrose 4-phosphate + phosphoenolpyruvate + H2O = 7-phospho-2-dehydro-3-deoxy-D-arabino-heptonate + phosphate</text>
        <dbReference type="Rhea" id="RHEA:14717"/>
        <dbReference type="ChEBI" id="CHEBI:15377"/>
        <dbReference type="ChEBI" id="CHEBI:16897"/>
        <dbReference type="ChEBI" id="CHEBI:43474"/>
        <dbReference type="ChEBI" id="CHEBI:58394"/>
        <dbReference type="ChEBI" id="CHEBI:58702"/>
        <dbReference type="EC" id="2.5.1.54"/>
    </reaction>
</comment>
<dbReference type="Proteomes" id="UP000183653">
    <property type="component" value="Chromosome I"/>
</dbReference>
<dbReference type="AlphaFoldDB" id="A0A1H2E992"/>
<dbReference type="InterPro" id="IPR013785">
    <property type="entry name" value="Aldolase_TIM"/>
</dbReference>
<dbReference type="SUPFAM" id="SSF51569">
    <property type="entry name" value="Aldolase"/>
    <property type="match status" value="1"/>
</dbReference>
<evidence type="ECO:0000313" key="6">
    <source>
        <dbReference type="Proteomes" id="UP000183653"/>
    </source>
</evidence>
<feature type="binding site" evidence="3">
    <location>
        <position position="241"/>
    </location>
    <ligand>
        <name>phosphoenolpyruvate</name>
        <dbReference type="ChEBI" id="CHEBI:58702"/>
    </ligand>
</feature>
<dbReference type="PANTHER" id="PTHR21337">
    <property type="entry name" value="PHOSPHO-2-DEHYDRO-3-DEOXYHEPTONATE ALDOLASE 1, 2"/>
    <property type="match status" value="1"/>
</dbReference>
<dbReference type="OrthoDB" id="9766852at2"/>
<keyword evidence="6" id="KW-1185">Reference proteome</keyword>
<dbReference type="GO" id="GO:0009073">
    <property type="term" value="P:aromatic amino acid family biosynthetic process"/>
    <property type="evidence" value="ECO:0007669"/>
    <property type="project" value="InterPro"/>
</dbReference>
<comment type="cofactor">
    <cofactor evidence="3">
        <name>Mn(2+)</name>
        <dbReference type="ChEBI" id="CHEBI:29035"/>
    </cofactor>
    <cofactor evidence="3">
        <name>Co(2+)</name>
        <dbReference type="ChEBI" id="CHEBI:48828"/>
    </cofactor>
    <cofactor evidence="3">
        <name>Cd(2+)</name>
        <dbReference type="ChEBI" id="CHEBI:48775"/>
    </cofactor>
    <text evidence="3">Binds 1 divalent cation per subunit. The enzyme is active with manganese, cobalt or cadmium ions.</text>
</comment>
<gene>
    <name evidence="5" type="ORF">SAMN04490197_0858</name>
</gene>
<dbReference type="EC" id="2.5.1.54" evidence="4"/>
<dbReference type="RefSeq" id="WP_057722433.1">
    <property type="nucleotide sequence ID" value="NZ_JYLM01000002.1"/>
</dbReference>
<evidence type="ECO:0000256" key="2">
    <source>
        <dbReference type="ARBA" id="ARBA00022679"/>
    </source>
</evidence>
<dbReference type="GO" id="GO:0003849">
    <property type="term" value="F:3-deoxy-7-phosphoheptulonate synthase activity"/>
    <property type="evidence" value="ECO:0007669"/>
    <property type="project" value="UniProtKB-EC"/>
</dbReference>
<feature type="binding site" evidence="3">
    <location>
        <position position="272"/>
    </location>
    <ligand>
        <name>phosphoenolpyruvate</name>
        <dbReference type="ChEBI" id="CHEBI:58702"/>
    </ligand>
</feature>
<evidence type="ECO:0000313" key="5">
    <source>
        <dbReference type="EMBL" id="SDT91645.1"/>
    </source>
</evidence>
<feature type="binding site" evidence="3">
    <location>
        <position position="346"/>
    </location>
    <ligand>
        <name>Mn(2+)</name>
        <dbReference type="ChEBI" id="CHEBI:29035"/>
    </ligand>
</feature>
<feature type="binding site" evidence="3">
    <location>
        <position position="67"/>
    </location>
    <ligand>
        <name>Mn(2+)</name>
        <dbReference type="ChEBI" id="CHEBI:29035"/>
    </ligand>
</feature>
<dbReference type="EMBL" id="LT629782">
    <property type="protein sequence ID" value="SDT91645.1"/>
    <property type="molecule type" value="Genomic_DNA"/>
</dbReference>
<keyword evidence="3" id="KW-0170">Cobalt</keyword>